<gene>
    <name evidence="3" type="ORF">AKAME5_002674300</name>
</gene>
<evidence type="ECO:0000256" key="1">
    <source>
        <dbReference type="SAM" id="MobiDB-lite"/>
    </source>
</evidence>
<feature type="compositionally biased region" description="Low complexity" evidence="1">
    <location>
        <begin position="128"/>
        <end position="159"/>
    </location>
</feature>
<feature type="domain" description="Protein capicua homolog-like" evidence="2">
    <location>
        <begin position="346"/>
        <end position="395"/>
    </location>
</feature>
<dbReference type="EMBL" id="BRZM01002937">
    <property type="protein sequence ID" value="GLD75409.1"/>
    <property type="molecule type" value="Genomic_DNA"/>
</dbReference>
<feature type="compositionally biased region" description="Basic and acidic residues" evidence="1">
    <location>
        <begin position="401"/>
        <end position="417"/>
    </location>
</feature>
<protein>
    <submittedName>
        <fullName evidence="3">Protein capicua homolog isoform X1</fullName>
    </submittedName>
</protein>
<sequence length="506" mass="53910">MPTAEPHWPPQPRSPNSCSVFSHTVIGRVAPSVKFTLTRGSAPAPLPGDPIGYCTPADDWSPCPILPGGLNTETHRGTILALSLWNKADPIRALDTSEGEGLHREALSETLMMDSGKLLTPSDDRSGRSAVSSHSDSGGSSCSNSSTPSANSSAIPASSRKTATFKARVPKKNGGVFNHGSSGSGSDISISHPDSSGQSRSLMDDFHGRTTGRGGASGQLTRTPHPVDRIGEGKAWRVKGEHSADLEVVGDTHAPTQMSAHTPSSLHDALSDALAKGLKNQRVSSLASSGEEVTRKGEAKGWMKGGVQTWCSGLGWSVSDSPPGVVDIILDAPPPGVHPIPIGTLANRYRVLLSEERPHSVDEEEEGRGAGGASQAVWVSRQTLRLLVPPWDLDLPSGGGREGEDGVREKEREREDREEMDVEQEVCRLSRGMAPGVGSVLGRGIPYPTMVPVSSTPGHSITSPVTPASVLSLAPGREWEIEKDFERERDLQRKQERDREAWHTCH</sequence>
<keyword evidence="4" id="KW-1185">Reference proteome</keyword>
<feature type="compositionally biased region" description="Low complexity" evidence="1">
    <location>
        <begin position="179"/>
        <end position="197"/>
    </location>
</feature>
<evidence type="ECO:0000313" key="4">
    <source>
        <dbReference type="Proteomes" id="UP001279410"/>
    </source>
</evidence>
<reference evidence="3" key="1">
    <citation type="submission" date="2022-08" db="EMBL/GenBank/DDBJ databases">
        <title>Genome sequencing of akame (Lates japonicus).</title>
        <authorList>
            <person name="Hashiguchi Y."/>
            <person name="Takahashi H."/>
        </authorList>
    </citation>
    <scope>NUCLEOTIDE SEQUENCE</scope>
    <source>
        <strain evidence="3">Kochi</strain>
    </source>
</reference>
<comment type="caution">
    <text evidence="3">The sequence shown here is derived from an EMBL/GenBank/DDBJ whole genome shotgun (WGS) entry which is preliminary data.</text>
</comment>
<organism evidence="3 4">
    <name type="scientific">Lates japonicus</name>
    <name type="common">Japanese lates</name>
    <dbReference type="NCBI Taxonomy" id="270547"/>
    <lineage>
        <taxon>Eukaryota</taxon>
        <taxon>Metazoa</taxon>
        <taxon>Chordata</taxon>
        <taxon>Craniata</taxon>
        <taxon>Vertebrata</taxon>
        <taxon>Euteleostomi</taxon>
        <taxon>Actinopterygii</taxon>
        <taxon>Neopterygii</taxon>
        <taxon>Teleostei</taxon>
        <taxon>Neoteleostei</taxon>
        <taxon>Acanthomorphata</taxon>
        <taxon>Carangaria</taxon>
        <taxon>Carangaria incertae sedis</taxon>
        <taxon>Centropomidae</taxon>
        <taxon>Lates</taxon>
    </lineage>
</organism>
<dbReference type="Pfam" id="PF16090">
    <property type="entry name" value="DUF4819"/>
    <property type="match status" value="1"/>
</dbReference>
<name>A0AAD3NQZ0_LATJO</name>
<evidence type="ECO:0000259" key="2">
    <source>
        <dbReference type="Pfam" id="PF16090"/>
    </source>
</evidence>
<feature type="region of interest" description="Disordered" evidence="1">
    <location>
        <begin position="116"/>
        <end position="228"/>
    </location>
</feature>
<dbReference type="AlphaFoldDB" id="A0AAD3NQZ0"/>
<feature type="region of interest" description="Disordered" evidence="1">
    <location>
        <begin position="390"/>
        <end position="425"/>
    </location>
</feature>
<dbReference type="Proteomes" id="UP001279410">
    <property type="component" value="Unassembled WGS sequence"/>
</dbReference>
<dbReference type="InterPro" id="IPR032147">
    <property type="entry name" value="Cic_dom"/>
</dbReference>
<proteinExistence type="predicted"/>
<evidence type="ECO:0000313" key="3">
    <source>
        <dbReference type="EMBL" id="GLD75409.1"/>
    </source>
</evidence>
<accession>A0AAD3NQZ0</accession>